<protein>
    <submittedName>
        <fullName evidence="1">Uncharacterized protein</fullName>
    </submittedName>
</protein>
<evidence type="ECO:0000313" key="2">
    <source>
        <dbReference type="Proteomes" id="UP001196413"/>
    </source>
</evidence>
<gene>
    <name evidence="1" type="ORF">KIN20_029837</name>
</gene>
<organism evidence="1 2">
    <name type="scientific">Parelaphostrongylus tenuis</name>
    <name type="common">Meningeal worm</name>
    <dbReference type="NCBI Taxonomy" id="148309"/>
    <lineage>
        <taxon>Eukaryota</taxon>
        <taxon>Metazoa</taxon>
        <taxon>Ecdysozoa</taxon>
        <taxon>Nematoda</taxon>
        <taxon>Chromadorea</taxon>
        <taxon>Rhabditida</taxon>
        <taxon>Rhabditina</taxon>
        <taxon>Rhabditomorpha</taxon>
        <taxon>Strongyloidea</taxon>
        <taxon>Metastrongylidae</taxon>
        <taxon>Parelaphostrongylus</taxon>
    </lineage>
</organism>
<dbReference type="AlphaFoldDB" id="A0AAD5WFZ4"/>
<feature type="non-terminal residue" evidence="1">
    <location>
        <position position="1"/>
    </location>
</feature>
<comment type="caution">
    <text evidence="1">The sequence shown here is derived from an EMBL/GenBank/DDBJ whole genome shotgun (WGS) entry which is preliminary data.</text>
</comment>
<reference evidence="1" key="1">
    <citation type="submission" date="2021-06" db="EMBL/GenBank/DDBJ databases">
        <title>Parelaphostrongylus tenuis whole genome reference sequence.</title>
        <authorList>
            <person name="Garwood T.J."/>
            <person name="Larsen P.A."/>
            <person name="Fountain-Jones N.M."/>
            <person name="Garbe J.R."/>
            <person name="Macchietto M.G."/>
            <person name="Kania S.A."/>
            <person name="Gerhold R.W."/>
            <person name="Richards J.E."/>
            <person name="Wolf T.M."/>
        </authorList>
    </citation>
    <scope>NUCLEOTIDE SEQUENCE</scope>
    <source>
        <strain evidence="1">MNPRO001-30</strain>
        <tissue evidence="1">Meninges</tissue>
    </source>
</reference>
<keyword evidence="2" id="KW-1185">Reference proteome</keyword>
<accession>A0AAD5WFZ4</accession>
<dbReference type="Proteomes" id="UP001196413">
    <property type="component" value="Unassembled WGS sequence"/>
</dbReference>
<evidence type="ECO:0000313" key="1">
    <source>
        <dbReference type="EMBL" id="KAJ1368630.1"/>
    </source>
</evidence>
<sequence>MRIQSPTTMLDEVDCACNISEIDQRREFLEFFKRSVLAAYYIGGDGRIWYQRSLAKSRSRMPLEDERPTNWRRYRGVSRKAKKFQQEQLDG</sequence>
<dbReference type="EMBL" id="JAHQIW010006250">
    <property type="protein sequence ID" value="KAJ1368630.1"/>
    <property type="molecule type" value="Genomic_DNA"/>
</dbReference>
<proteinExistence type="predicted"/>
<name>A0AAD5WFZ4_PARTN</name>